<dbReference type="STRING" id="1797.RMCT_2642"/>
<dbReference type="Pfam" id="PF10698">
    <property type="entry name" value="DUF2505"/>
    <property type="match status" value="1"/>
</dbReference>
<evidence type="ECO:0008006" key="3">
    <source>
        <dbReference type="Google" id="ProtNLM"/>
    </source>
</evidence>
<reference evidence="1 2" key="1">
    <citation type="journal article" date="2016" name="Genome Announc.">
        <title>Draft Genome Sequences of Five Rapidly Growing Mycobacterium Species, M. thermoresistibile, M. fortuitum subsp. acetamidolyticum, M. canariasense, M. brisbanense, and M. novocastrense.</title>
        <authorList>
            <person name="Katahira K."/>
            <person name="Ogura Y."/>
            <person name="Gotoh Y."/>
            <person name="Hayashi T."/>
        </authorList>
    </citation>
    <scope>NUCLEOTIDE SEQUENCE [LARGE SCALE GENOMIC DNA]</scope>
    <source>
        <strain evidence="1 2">JCM6362</strain>
    </source>
</reference>
<protein>
    <recommendedName>
        <fullName evidence="3">DUF2505 domain-containing protein</fullName>
    </recommendedName>
</protein>
<dbReference type="AlphaFoldDB" id="A0A100XFQ0"/>
<proteinExistence type="predicted"/>
<accession>A0A100XFQ0</accession>
<evidence type="ECO:0000313" key="1">
    <source>
        <dbReference type="EMBL" id="GAT15672.1"/>
    </source>
</evidence>
<evidence type="ECO:0000313" key="2">
    <source>
        <dbReference type="Proteomes" id="UP000069654"/>
    </source>
</evidence>
<sequence length="170" mass="18548">MPRSFDMATEYGATVEQVHRALRDEQYWLARLADSGADHATLDSLTVDADGGIDVETTQVLWSDRLPGFVSQLHRGDLSVKREETWSPLRDGTATVEVKGAIIGAPASLEGTGTLQPTDSGHTCRLDFQVTVEVRIPLLGGKLETLVGNQLMELLIAEQRFTTNWIAANA</sequence>
<dbReference type="RefSeq" id="WP_040547243.1">
    <property type="nucleotide sequence ID" value="NZ_BCTB01000018.1"/>
</dbReference>
<dbReference type="InterPro" id="IPR023393">
    <property type="entry name" value="START-like_dom_sf"/>
</dbReference>
<dbReference type="Gene3D" id="3.30.530.20">
    <property type="match status" value="1"/>
</dbReference>
<dbReference type="EMBL" id="BCTB01000018">
    <property type="protein sequence ID" value="GAT15672.1"/>
    <property type="molecule type" value="Genomic_DNA"/>
</dbReference>
<name>A0A100XFQ0_MYCTH</name>
<dbReference type="InterPro" id="IPR019639">
    <property type="entry name" value="DUF2505"/>
</dbReference>
<dbReference type="OrthoDB" id="5178774at2"/>
<dbReference type="Proteomes" id="UP000069654">
    <property type="component" value="Unassembled WGS sequence"/>
</dbReference>
<comment type="caution">
    <text evidence="1">The sequence shown here is derived from an EMBL/GenBank/DDBJ whole genome shotgun (WGS) entry which is preliminary data.</text>
</comment>
<reference evidence="2" key="2">
    <citation type="submission" date="2016-02" db="EMBL/GenBank/DDBJ databases">
        <title>Draft genome sequence of five rapidly growing Mycobacterium species.</title>
        <authorList>
            <person name="Katahira K."/>
            <person name="Gotou Y."/>
            <person name="Iida K."/>
            <person name="Ogura Y."/>
            <person name="Hayashi T."/>
        </authorList>
    </citation>
    <scope>NUCLEOTIDE SEQUENCE [LARGE SCALE GENOMIC DNA]</scope>
    <source>
        <strain evidence="2">JCM6362</strain>
    </source>
</reference>
<organism evidence="1 2">
    <name type="scientific">Mycolicibacterium thermoresistibile</name>
    <name type="common">Mycobacterium thermoresistibile</name>
    <dbReference type="NCBI Taxonomy" id="1797"/>
    <lineage>
        <taxon>Bacteria</taxon>
        <taxon>Bacillati</taxon>
        <taxon>Actinomycetota</taxon>
        <taxon>Actinomycetes</taxon>
        <taxon>Mycobacteriales</taxon>
        <taxon>Mycobacteriaceae</taxon>
        <taxon>Mycolicibacterium</taxon>
    </lineage>
</organism>
<gene>
    <name evidence="1" type="ORF">RMCT_2642</name>
</gene>